<evidence type="ECO:0000313" key="4">
    <source>
        <dbReference type="Proteomes" id="UP000276770"/>
    </source>
</evidence>
<dbReference type="EMBL" id="RCVZ01000008">
    <property type="protein sequence ID" value="RLQ94891.1"/>
    <property type="molecule type" value="Genomic_DNA"/>
</dbReference>
<evidence type="ECO:0000256" key="1">
    <source>
        <dbReference type="SAM" id="Phobius"/>
    </source>
</evidence>
<name>A0A3L7JYV1_9BACI</name>
<dbReference type="Pfam" id="PF04892">
    <property type="entry name" value="VanZ"/>
    <property type="match status" value="1"/>
</dbReference>
<dbReference type="AlphaFoldDB" id="A0A3L7JYV1"/>
<feature type="transmembrane region" description="Helical" evidence="1">
    <location>
        <begin position="142"/>
        <end position="159"/>
    </location>
</feature>
<reference evidence="3 4" key="1">
    <citation type="submission" date="2018-10" db="EMBL/GenBank/DDBJ databases">
        <title>Falsibacillus sp. genome draft.</title>
        <authorList>
            <person name="Shi S."/>
        </authorList>
    </citation>
    <scope>NUCLEOTIDE SEQUENCE [LARGE SCALE GENOMIC DNA]</scope>
    <source>
        <strain evidence="3 4">GY 10110</strain>
    </source>
</reference>
<evidence type="ECO:0000259" key="2">
    <source>
        <dbReference type="Pfam" id="PF04892"/>
    </source>
</evidence>
<keyword evidence="1" id="KW-0472">Membrane</keyword>
<proteinExistence type="predicted"/>
<sequence>MIKNKPRFILGLILLLVCMGVMFQASNTPYKQQDMKPMLKRHIHLTPKSFPEAEIRYAGDSVSNDEPYEFLEFIIRKSGHVTEYMILTLLFLMTLMSTNVNRKAAVLFSFIGSFLFACSDEWHQSFIQGRTGHFIDVYTFDMSGMILGMLIFGVVLLVMKRK</sequence>
<keyword evidence="1" id="KW-0812">Transmembrane</keyword>
<dbReference type="NCBIfam" id="NF037970">
    <property type="entry name" value="vanZ_1"/>
    <property type="match status" value="1"/>
</dbReference>
<evidence type="ECO:0000313" key="3">
    <source>
        <dbReference type="EMBL" id="RLQ94891.1"/>
    </source>
</evidence>
<dbReference type="RefSeq" id="WP_121681054.1">
    <property type="nucleotide sequence ID" value="NZ_RCVZ01000008.1"/>
</dbReference>
<dbReference type="Proteomes" id="UP000276770">
    <property type="component" value="Unassembled WGS sequence"/>
</dbReference>
<accession>A0A3L7JYV1</accession>
<feature type="transmembrane region" description="Helical" evidence="1">
    <location>
        <begin position="81"/>
        <end position="97"/>
    </location>
</feature>
<dbReference type="InterPro" id="IPR006976">
    <property type="entry name" value="VanZ-like"/>
</dbReference>
<dbReference type="PIRSF" id="PIRSF019083">
    <property type="entry name" value="UCP019083_VanZ"/>
    <property type="match status" value="1"/>
</dbReference>
<dbReference type="InterPro" id="IPR016747">
    <property type="entry name" value="Phosphotransbutyrylase"/>
</dbReference>
<dbReference type="OrthoDB" id="291892at2"/>
<keyword evidence="1" id="KW-1133">Transmembrane helix</keyword>
<protein>
    <recommendedName>
        <fullName evidence="2">VanZ-like domain-containing protein</fullName>
    </recommendedName>
</protein>
<feature type="transmembrane region" description="Helical" evidence="1">
    <location>
        <begin position="104"/>
        <end position="122"/>
    </location>
</feature>
<keyword evidence="4" id="KW-1185">Reference proteome</keyword>
<gene>
    <name evidence="3" type="ORF">D9X91_12985</name>
</gene>
<feature type="domain" description="VanZ-like" evidence="2">
    <location>
        <begin position="12"/>
        <end position="154"/>
    </location>
</feature>
<comment type="caution">
    <text evidence="3">The sequence shown here is derived from an EMBL/GenBank/DDBJ whole genome shotgun (WGS) entry which is preliminary data.</text>
</comment>
<organism evidence="3 4">
    <name type="scientific">Falsibacillus albus</name>
    <dbReference type="NCBI Taxonomy" id="2478915"/>
    <lineage>
        <taxon>Bacteria</taxon>
        <taxon>Bacillati</taxon>
        <taxon>Bacillota</taxon>
        <taxon>Bacilli</taxon>
        <taxon>Bacillales</taxon>
        <taxon>Bacillaceae</taxon>
        <taxon>Falsibacillus</taxon>
    </lineage>
</organism>